<dbReference type="Pfam" id="PF02342">
    <property type="entry name" value="TerD"/>
    <property type="match status" value="1"/>
</dbReference>
<dbReference type="PANTHER" id="PTHR32097">
    <property type="entry name" value="CAMP-BINDING PROTEIN 1-RELATED"/>
    <property type="match status" value="1"/>
</dbReference>
<feature type="region of interest" description="Disordered" evidence="2">
    <location>
        <begin position="320"/>
        <end position="413"/>
    </location>
</feature>
<feature type="compositionally biased region" description="Pro residues" evidence="2">
    <location>
        <begin position="366"/>
        <end position="376"/>
    </location>
</feature>
<evidence type="ECO:0000313" key="5">
    <source>
        <dbReference type="Proteomes" id="UP001501358"/>
    </source>
</evidence>
<feature type="compositionally biased region" description="Pro residues" evidence="2">
    <location>
        <begin position="237"/>
        <end position="267"/>
    </location>
</feature>
<dbReference type="InterPro" id="IPR003325">
    <property type="entry name" value="TerD"/>
</dbReference>
<name>A0ABN3MPR4_9ACTN</name>
<reference evidence="4 5" key="1">
    <citation type="journal article" date="2019" name="Int. J. Syst. Evol. Microbiol.">
        <title>The Global Catalogue of Microorganisms (GCM) 10K type strain sequencing project: providing services to taxonomists for standard genome sequencing and annotation.</title>
        <authorList>
            <consortium name="The Broad Institute Genomics Platform"/>
            <consortium name="The Broad Institute Genome Sequencing Center for Infectious Disease"/>
            <person name="Wu L."/>
            <person name="Ma J."/>
        </authorList>
    </citation>
    <scope>NUCLEOTIDE SEQUENCE [LARGE SCALE GENOMIC DNA]</scope>
    <source>
        <strain evidence="4 5">JCM 6307</strain>
    </source>
</reference>
<dbReference type="CDD" id="cd06974">
    <property type="entry name" value="TerD_like"/>
    <property type="match status" value="1"/>
</dbReference>
<feature type="compositionally biased region" description="Acidic residues" evidence="2">
    <location>
        <begin position="209"/>
        <end position="224"/>
    </location>
</feature>
<proteinExistence type="inferred from homology"/>
<accession>A0ABN3MPR4</accession>
<feature type="compositionally biased region" description="Pro residues" evidence="2">
    <location>
        <begin position="336"/>
        <end position="345"/>
    </location>
</feature>
<comment type="caution">
    <text evidence="4">The sequence shown here is derived from an EMBL/GenBank/DDBJ whole genome shotgun (WGS) entry which is preliminary data.</text>
</comment>
<feature type="region of interest" description="Disordered" evidence="2">
    <location>
        <begin position="181"/>
        <end position="291"/>
    </location>
</feature>
<evidence type="ECO:0000313" key="4">
    <source>
        <dbReference type="EMBL" id="GAA2504117.1"/>
    </source>
</evidence>
<dbReference type="PANTHER" id="PTHR32097:SF4">
    <property type="entry name" value="GENERAL STRESS PROTEIN 16U"/>
    <property type="match status" value="1"/>
</dbReference>
<keyword evidence="5" id="KW-1185">Reference proteome</keyword>
<gene>
    <name evidence="4" type="ORF">GCM10010406_45910</name>
</gene>
<evidence type="ECO:0000256" key="1">
    <source>
        <dbReference type="ARBA" id="ARBA00008775"/>
    </source>
</evidence>
<dbReference type="RefSeq" id="WP_344385170.1">
    <property type="nucleotide sequence ID" value="NZ_BAAATA010000035.1"/>
</dbReference>
<dbReference type="EMBL" id="BAAATA010000035">
    <property type="protein sequence ID" value="GAA2504117.1"/>
    <property type="molecule type" value="Genomic_DNA"/>
</dbReference>
<evidence type="ECO:0000259" key="3">
    <source>
        <dbReference type="Pfam" id="PF02342"/>
    </source>
</evidence>
<dbReference type="Gene3D" id="2.60.60.30">
    <property type="entry name" value="sav2460 like domains"/>
    <property type="match status" value="1"/>
</dbReference>
<protein>
    <recommendedName>
        <fullName evidence="3">TerD domain-containing protein</fullName>
    </recommendedName>
</protein>
<feature type="compositionally biased region" description="Basic residues" evidence="2">
    <location>
        <begin position="378"/>
        <end position="395"/>
    </location>
</feature>
<evidence type="ECO:0000256" key="2">
    <source>
        <dbReference type="SAM" id="MobiDB-lite"/>
    </source>
</evidence>
<feature type="domain" description="TerD" evidence="3">
    <location>
        <begin position="1"/>
        <end position="175"/>
    </location>
</feature>
<sequence length="413" mass="41536">MTHAMVKGSNIPLSAASVRAELHWSPGTGVPDVDASALLLGADGRVRSDEDFVFYNQPRHPSGLVRHCSKSQTPDGLSDGVEIHLSELDAGVDRVVVAASAEAGTFAGVSDLRLLIHDASAGDGSEPVALFEVVPDTGDETALMCGELYRRGDTWKFRALGQGYTSGLIGLATEFGVAVEGNTEHGDDGTGDDGAGDDRTEDAGLGDDGPGDDGAGDLGPDADADAGAGAGGDVPHAPSPAPGEAPPMPPLPPAPPVSSVPPAPAWPEPQDQDATVAHSPGATVPPGIVMPPGTVVPPAPVAPPQHGGYGYPPAAPVAPAPAAAGPGQGSGYGYPPQAPPAPAAPPQHGGYGYPPPQHPQGHGYGYPPPPQVPPPVQHGHHAPPAHHGHHAHHGRPGGFALPPQGPQFQTARH</sequence>
<dbReference type="InterPro" id="IPR051324">
    <property type="entry name" value="Stress/Tellurium_Resist"/>
</dbReference>
<organism evidence="4 5">
    <name type="scientific">Streptomyces thermolineatus</name>
    <dbReference type="NCBI Taxonomy" id="44033"/>
    <lineage>
        <taxon>Bacteria</taxon>
        <taxon>Bacillati</taxon>
        <taxon>Actinomycetota</taxon>
        <taxon>Actinomycetes</taxon>
        <taxon>Kitasatosporales</taxon>
        <taxon>Streptomycetaceae</taxon>
        <taxon>Streptomyces</taxon>
    </lineage>
</organism>
<comment type="similarity">
    <text evidence="1">Belongs to the CAPAB/TerDEXZ family.</text>
</comment>
<dbReference type="Proteomes" id="UP001501358">
    <property type="component" value="Unassembled WGS sequence"/>
</dbReference>